<name>A0A3Q2XA19_HIPCM</name>
<proteinExistence type="predicted"/>
<dbReference type="OMA" id="AIITHEF"/>
<evidence type="ECO:0000313" key="1">
    <source>
        <dbReference type="Ensembl" id="ENSHCOP00000000212.1"/>
    </source>
</evidence>
<dbReference type="PANTHER" id="PTHR46060:SF1">
    <property type="entry name" value="MARINER MOS1 TRANSPOSASE-LIKE PROTEIN"/>
    <property type="match status" value="1"/>
</dbReference>
<dbReference type="InterPro" id="IPR036397">
    <property type="entry name" value="RNaseH_sf"/>
</dbReference>
<dbReference type="PANTHER" id="PTHR46060">
    <property type="entry name" value="MARINER MOS1 TRANSPOSASE-LIKE PROTEIN"/>
    <property type="match status" value="1"/>
</dbReference>
<sequence length="126" mass="14586">YSLYKVIKMDDSVILLVYCCQVLREKRRELWQDNSWLLHHDNTPAHNTLSVRQFLAEKNVPVLEPPPSSPDLAPFIKGSCFEDVENVKLAMTTALQRLSAESFQQCVTAWQRRLGKCARLQGDYFE</sequence>
<dbReference type="AlphaFoldDB" id="A0A3Q2XA19"/>
<dbReference type="STRING" id="109280.ENSHCOP00000000212"/>
<accession>A0A3Q2XA19</accession>
<keyword evidence="2" id="KW-1185">Reference proteome</keyword>
<dbReference type="GO" id="GO:0003676">
    <property type="term" value="F:nucleic acid binding"/>
    <property type="evidence" value="ECO:0007669"/>
    <property type="project" value="InterPro"/>
</dbReference>
<reference evidence="1" key="2">
    <citation type="submission" date="2025-09" db="UniProtKB">
        <authorList>
            <consortium name="Ensembl"/>
        </authorList>
    </citation>
    <scope>IDENTIFICATION</scope>
</reference>
<dbReference type="InterPro" id="IPR052709">
    <property type="entry name" value="Transposase-MT_Hybrid"/>
</dbReference>
<evidence type="ECO:0008006" key="3">
    <source>
        <dbReference type="Google" id="ProtNLM"/>
    </source>
</evidence>
<dbReference type="Proteomes" id="UP000264820">
    <property type="component" value="Unplaced"/>
</dbReference>
<dbReference type="Gene3D" id="3.30.420.10">
    <property type="entry name" value="Ribonuclease H-like superfamily/Ribonuclease H"/>
    <property type="match status" value="1"/>
</dbReference>
<dbReference type="GeneTree" id="ENSGT00940000175405"/>
<evidence type="ECO:0000313" key="2">
    <source>
        <dbReference type="Proteomes" id="UP000264820"/>
    </source>
</evidence>
<protein>
    <recommendedName>
        <fullName evidence="3">Tc1-like transposase DDE domain-containing protein</fullName>
    </recommendedName>
</protein>
<reference evidence="1" key="1">
    <citation type="submission" date="2025-08" db="UniProtKB">
        <authorList>
            <consortium name="Ensembl"/>
        </authorList>
    </citation>
    <scope>IDENTIFICATION</scope>
</reference>
<organism evidence="1 2">
    <name type="scientific">Hippocampus comes</name>
    <name type="common">Tiger tail seahorse</name>
    <dbReference type="NCBI Taxonomy" id="109280"/>
    <lineage>
        <taxon>Eukaryota</taxon>
        <taxon>Metazoa</taxon>
        <taxon>Chordata</taxon>
        <taxon>Craniata</taxon>
        <taxon>Vertebrata</taxon>
        <taxon>Euteleostomi</taxon>
        <taxon>Actinopterygii</taxon>
        <taxon>Neopterygii</taxon>
        <taxon>Teleostei</taxon>
        <taxon>Neoteleostei</taxon>
        <taxon>Acanthomorphata</taxon>
        <taxon>Syngnathiaria</taxon>
        <taxon>Syngnathiformes</taxon>
        <taxon>Syngnathoidei</taxon>
        <taxon>Syngnathidae</taxon>
        <taxon>Hippocampus</taxon>
    </lineage>
</organism>
<dbReference type="Ensembl" id="ENSHCOT00000014156.1">
    <property type="protein sequence ID" value="ENSHCOP00000000212.1"/>
    <property type="gene ID" value="ENSHCOG00000000975.1"/>
</dbReference>